<feature type="region of interest" description="Essential for activity" evidence="5">
    <location>
        <begin position="116"/>
        <end position="139"/>
    </location>
</feature>
<comment type="subcellular location">
    <subcellularLocation>
        <location evidence="5">Cytoplasm</location>
    </subcellularLocation>
</comment>
<dbReference type="EMBL" id="ADAQ01000011">
    <property type="protein sequence ID" value="EEY72617.1"/>
    <property type="molecule type" value="Genomic_DNA"/>
</dbReference>
<dbReference type="HAMAP" id="MF_01178">
    <property type="entry name" value="Crl"/>
    <property type="match status" value="1"/>
</dbReference>
<evidence type="ECO:0000256" key="2">
    <source>
        <dbReference type="ARBA" id="ARBA00023015"/>
    </source>
</evidence>
<keyword evidence="4 5" id="KW-0804">Transcription</keyword>
<dbReference type="InterPro" id="IPR038208">
    <property type="entry name" value="Tscrpt_reg_Crl_sf"/>
</dbReference>
<keyword evidence="3 5" id="KW-0010">Activator</keyword>
<dbReference type="eggNOG" id="ENOG502ZQ8E">
    <property type="taxonomic scope" value="Bacteria"/>
</dbReference>
<dbReference type="InterPro" id="IPR009986">
    <property type="entry name" value="Tscrpt_reg_Crl"/>
</dbReference>
<keyword evidence="7" id="KW-1185">Reference proteome</keyword>
<dbReference type="GO" id="GO:0005737">
    <property type="term" value="C:cytoplasm"/>
    <property type="evidence" value="ECO:0007669"/>
    <property type="project" value="UniProtKB-SubCell"/>
</dbReference>
<keyword evidence="1 5" id="KW-0963">Cytoplasm</keyword>
<proteinExistence type="inferred from homology"/>
<reference evidence="6 7" key="1">
    <citation type="submission" date="2009-10" db="EMBL/GenBank/DDBJ databases">
        <authorList>
            <consortium name="Los Alamos National Laboratory (LANL)"/>
            <consortium name="National Microbial Pathogen Data Resource (NMPDR)"/>
            <person name="Saunders E.H."/>
            <person name="Munk A.C."/>
            <person name="Tapia R."/>
            <person name="Green L."/>
            <person name="Rogers Y."/>
            <person name="Detter J.C."/>
            <person name="Bruce D."/>
            <person name="Brettin T.S."/>
            <person name="Colwell R.R."/>
            <person name="Huq A."/>
            <person name="Grim C.J."/>
            <person name="Hasan N.A."/>
            <person name="Bartels D."/>
            <person name="Vonstein V."/>
        </authorList>
    </citation>
    <scope>NUCLEOTIDE SEQUENCE [LARGE SCALE GENOMIC DNA]</scope>
    <source>
        <strain evidence="6 7">CIP 101886</strain>
    </source>
</reference>
<evidence type="ECO:0000256" key="1">
    <source>
        <dbReference type="ARBA" id="ARBA00022490"/>
    </source>
</evidence>
<protein>
    <recommendedName>
        <fullName evidence="5">Sigma factor-binding protein Crl</fullName>
    </recommendedName>
</protein>
<name>D0I7J8_GRIHO</name>
<sequence length="150" mass="17259">MLIDKKPIESRLRELAMTDETKTLSHGRLLTRFAQLGPYLRQNKCTEDRYFFDCLSACVNAKKSPDSREFWGWWMEINPKEGGFEYVYTFGKFNTEGEWKEVNVPNKSSDEVKASLDAFYSKITEFVEGELILEITAKPSLKQPKLGSAA</sequence>
<evidence type="ECO:0000313" key="7">
    <source>
        <dbReference type="Proteomes" id="UP000003604"/>
    </source>
</evidence>
<comment type="function">
    <text evidence="5">Binds to the sigma-S subunit of RNA polymerase, activating expression of sigma-S-regulated genes. Stimulates RNA polymerase holoenzyme formation and may bind to several other sigma factors, such as sigma-70 and sigma-32.</text>
</comment>
<evidence type="ECO:0000313" key="6">
    <source>
        <dbReference type="EMBL" id="EEY72617.1"/>
    </source>
</evidence>
<evidence type="ECO:0000256" key="5">
    <source>
        <dbReference type="HAMAP-Rule" id="MF_01178"/>
    </source>
</evidence>
<organism evidence="6 7">
    <name type="scientific">Grimontia hollisae CIP 101886</name>
    <dbReference type="NCBI Taxonomy" id="675812"/>
    <lineage>
        <taxon>Bacteria</taxon>
        <taxon>Pseudomonadati</taxon>
        <taxon>Pseudomonadota</taxon>
        <taxon>Gammaproteobacteria</taxon>
        <taxon>Vibrionales</taxon>
        <taxon>Vibrionaceae</taxon>
        <taxon>Grimontia</taxon>
    </lineage>
</organism>
<dbReference type="NCBIfam" id="NF008217">
    <property type="entry name" value="PRK10984.1"/>
    <property type="match status" value="1"/>
</dbReference>
<dbReference type="Gene3D" id="3.30.310.230">
    <property type="entry name" value="Sigma factor-binding protein Crl monomer"/>
    <property type="match status" value="1"/>
</dbReference>
<dbReference type="AlphaFoldDB" id="D0I7J8"/>
<evidence type="ECO:0000256" key="4">
    <source>
        <dbReference type="ARBA" id="ARBA00023163"/>
    </source>
</evidence>
<keyword evidence="2 5" id="KW-0805">Transcription regulation</keyword>
<comment type="caution">
    <text evidence="6">The sequence shown here is derived from an EMBL/GenBank/DDBJ whole genome shotgun (WGS) entry which is preliminary data.</text>
</comment>
<gene>
    <name evidence="5" type="primary">crl</name>
    <name evidence="6" type="ORF">VHA_001722</name>
</gene>
<dbReference type="Proteomes" id="UP000003604">
    <property type="component" value="Unassembled WGS sequence"/>
</dbReference>
<dbReference type="Pfam" id="PF07417">
    <property type="entry name" value="Crl"/>
    <property type="match status" value="1"/>
</dbReference>
<accession>D0I7J8</accession>
<evidence type="ECO:0000256" key="3">
    <source>
        <dbReference type="ARBA" id="ARBA00023159"/>
    </source>
</evidence>
<dbReference type="GO" id="GO:0045893">
    <property type="term" value="P:positive regulation of DNA-templated transcription"/>
    <property type="evidence" value="ECO:0007669"/>
    <property type="project" value="UniProtKB-UniRule"/>
</dbReference>
<comment type="similarity">
    <text evidence="5">Belongs to the Crl family.</text>
</comment>